<evidence type="ECO:0000313" key="1">
    <source>
        <dbReference type="EMBL" id="JAD52913.1"/>
    </source>
</evidence>
<proteinExistence type="predicted"/>
<reference evidence="1" key="2">
    <citation type="journal article" date="2015" name="Data Brief">
        <title>Shoot transcriptome of the giant reed, Arundo donax.</title>
        <authorList>
            <person name="Barrero R.A."/>
            <person name="Guerrero F.D."/>
            <person name="Moolhuijzen P."/>
            <person name="Goolsby J.A."/>
            <person name="Tidwell J."/>
            <person name="Bellgard S.E."/>
            <person name="Bellgard M.I."/>
        </authorList>
    </citation>
    <scope>NUCLEOTIDE SEQUENCE</scope>
    <source>
        <tissue evidence="1">Shoot tissue taken approximately 20 cm above the soil surface</tissue>
    </source>
</reference>
<organism evidence="1">
    <name type="scientific">Arundo donax</name>
    <name type="common">Giant reed</name>
    <name type="synonym">Donax arundinaceus</name>
    <dbReference type="NCBI Taxonomy" id="35708"/>
    <lineage>
        <taxon>Eukaryota</taxon>
        <taxon>Viridiplantae</taxon>
        <taxon>Streptophyta</taxon>
        <taxon>Embryophyta</taxon>
        <taxon>Tracheophyta</taxon>
        <taxon>Spermatophyta</taxon>
        <taxon>Magnoliopsida</taxon>
        <taxon>Liliopsida</taxon>
        <taxon>Poales</taxon>
        <taxon>Poaceae</taxon>
        <taxon>PACMAD clade</taxon>
        <taxon>Arundinoideae</taxon>
        <taxon>Arundineae</taxon>
        <taxon>Arundo</taxon>
    </lineage>
</organism>
<protein>
    <submittedName>
        <fullName evidence="1">Uncharacterized protein</fullName>
    </submittedName>
</protein>
<sequence>MLQSLQCSKHCRESEPLTRTPQILVKHDSISSPKKHTSRCTIF</sequence>
<accession>A0A0A9ASP7</accession>
<reference evidence="1" key="1">
    <citation type="submission" date="2014-09" db="EMBL/GenBank/DDBJ databases">
        <authorList>
            <person name="Magalhaes I.L.F."/>
            <person name="Oliveira U."/>
            <person name="Santos F.R."/>
            <person name="Vidigal T.H.D.A."/>
            <person name="Brescovit A.D."/>
            <person name="Santos A.J."/>
        </authorList>
    </citation>
    <scope>NUCLEOTIDE SEQUENCE</scope>
    <source>
        <tissue evidence="1">Shoot tissue taken approximately 20 cm above the soil surface</tissue>
    </source>
</reference>
<dbReference type="EMBL" id="GBRH01244982">
    <property type="protein sequence ID" value="JAD52913.1"/>
    <property type="molecule type" value="Transcribed_RNA"/>
</dbReference>
<dbReference type="AlphaFoldDB" id="A0A0A9ASP7"/>
<name>A0A0A9ASP7_ARUDO</name>